<evidence type="ECO:0000256" key="6">
    <source>
        <dbReference type="ARBA" id="ARBA00023004"/>
    </source>
</evidence>
<dbReference type="Gene3D" id="3.80.30.10">
    <property type="entry name" value="pyruvate-formate lyase- activating enzyme"/>
    <property type="match status" value="1"/>
</dbReference>
<dbReference type="SFLD" id="SFLDS00029">
    <property type="entry name" value="Radical_SAM"/>
    <property type="match status" value="1"/>
</dbReference>
<evidence type="ECO:0000259" key="10">
    <source>
        <dbReference type="PROSITE" id="PS51379"/>
    </source>
</evidence>
<feature type="binding site" evidence="9">
    <location>
        <position position="66"/>
    </location>
    <ligand>
        <name>[4Fe-4S] cluster</name>
        <dbReference type="ChEBI" id="CHEBI:49883"/>
        <label>2</label>
    </ligand>
</feature>
<dbReference type="NCBIfam" id="TIGR04395">
    <property type="entry name" value="cutC_activ_rSAM"/>
    <property type="match status" value="1"/>
</dbReference>
<dbReference type="InterPro" id="IPR058240">
    <property type="entry name" value="rSAM_sf"/>
</dbReference>
<comment type="cofactor">
    <cofactor evidence="9">
        <name>[4Fe-4S] cluster</name>
        <dbReference type="ChEBI" id="CHEBI:49883"/>
    </cofactor>
    <text evidence="9">Binds 2 [4Fe-4S] clusters. One cluster is coordinated with 3 cysteines and an exchangeable S-adenosyl-L-methionine.</text>
</comment>
<dbReference type="PROSITE" id="PS01087">
    <property type="entry name" value="RADICAL_ACTIVATING"/>
    <property type="match status" value="1"/>
</dbReference>
<organism evidence="12">
    <name type="scientific">Proteinivorax hydrogeniformans</name>
    <dbReference type="NCBI Taxonomy" id="1826727"/>
    <lineage>
        <taxon>Bacteria</taxon>
        <taxon>Bacillati</taxon>
        <taxon>Bacillota</taxon>
        <taxon>Clostridia</taxon>
        <taxon>Eubacteriales</taxon>
        <taxon>Proteinivoracaceae</taxon>
        <taxon>Proteinivorax</taxon>
    </lineage>
</organism>
<evidence type="ECO:0000256" key="3">
    <source>
        <dbReference type="ARBA" id="ARBA00022691"/>
    </source>
</evidence>
<dbReference type="InterPro" id="IPR030905">
    <property type="entry name" value="CutC_activ_rSAM"/>
</dbReference>
<dbReference type="PANTHER" id="PTHR30352:SF4">
    <property type="entry name" value="PYRUVATE FORMATE-LYASE 2-ACTIVATING ENZYME"/>
    <property type="match status" value="1"/>
</dbReference>
<dbReference type="GO" id="GO:0046872">
    <property type="term" value="F:metal ion binding"/>
    <property type="evidence" value="ECO:0007669"/>
    <property type="project" value="UniProtKB-KW"/>
</dbReference>
<keyword evidence="5 9" id="KW-0560">Oxidoreductase</keyword>
<protein>
    <recommendedName>
        <fullName evidence="9">Choline trimethylamine-lyase activating enzyme</fullName>
        <ecNumber evidence="9">1.97.1.-</ecNumber>
    </recommendedName>
    <alternativeName>
        <fullName evidence="9">Choline utilization protein D</fullName>
    </alternativeName>
    <alternativeName>
        <fullName evidence="9">GRE activase CutD</fullName>
    </alternativeName>
    <alternativeName>
        <fullName evidence="9">Glycyl-radical enzyme activating enzyme CutD</fullName>
        <shortName evidence="9">GRE activating enzyme CutD</shortName>
    </alternativeName>
</protein>
<dbReference type="AlphaFoldDB" id="A0AAU8HU98"/>
<dbReference type="Pfam" id="PF04055">
    <property type="entry name" value="Radical_SAM"/>
    <property type="match status" value="1"/>
</dbReference>
<proteinExistence type="inferred from homology"/>
<reference evidence="12" key="2">
    <citation type="submission" date="2024-06" db="EMBL/GenBank/DDBJ databases">
        <authorList>
            <person name="Petrova K.O."/>
            <person name="Toshchakov S.V."/>
            <person name="Boltjanskaja Y.V."/>
            <person name="Kevbrin V.V."/>
        </authorList>
    </citation>
    <scope>NUCLEOTIDE SEQUENCE</scope>
    <source>
        <strain evidence="12">Z-710</strain>
    </source>
</reference>
<feature type="binding site" evidence="9">
    <location>
        <begin position="193"/>
        <end position="195"/>
    </location>
    <ligand>
        <name>S-adenosyl-L-methionine</name>
        <dbReference type="ChEBI" id="CHEBI:59789"/>
    </ligand>
</feature>
<accession>A0AAU8HU98</accession>
<dbReference type="SUPFAM" id="SSF102114">
    <property type="entry name" value="Radical SAM enzymes"/>
    <property type="match status" value="1"/>
</dbReference>
<gene>
    <name evidence="9 12" type="primary">cutD</name>
    <name evidence="12" type="ORF">PRVXH_000257</name>
</gene>
<keyword evidence="7 9" id="KW-0411">Iron-sulfur</keyword>
<dbReference type="NCBIfam" id="TIGR02494">
    <property type="entry name" value="PFLE_PFLC"/>
    <property type="match status" value="1"/>
</dbReference>
<dbReference type="SFLD" id="SFLDG01118">
    <property type="entry name" value="activating_enzymes__group_2"/>
    <property type="match status" value="1"/>
</dbReference>
<dbReference type="PROSITE" id="PS00198">
    <property type="entry name" value="4FE4S_FER_1"/>
    <property type="match status" value="1"/>
</dbReference>
<evidence type="ECO:0000313" key="12">
    <source>
        <dbReference type="EMBL" id="XCI28961.1"/>
    </source>
</evidence>
<dbReference type="Pfam" id="PF00037">
    <property type="entry name" value="Fer4"/>
    <property type="match status" value="1"/>
</dbReference>
<reference evidence="12" key="1">
    <citation type="journal article" date="2018" name="Antonie Van Leeuwenhoek">
        <title>Proteinivorax hydrogeniformans sp. nov., an anaerobic, haloalkaliphilic bacterium fermenting proteinaceous compounds with high hydrogen production.</title>
        <authorList>
            <person name="Boltyanskaya Y."/>
            <person name="Detkova E."/>
            <person name="Pimenov N."/>
            <person name="Kevbrin V."/>
        </authorList>
    </citation>
    <scope>NUCLEOTIDE SEQUENCE</scope>
    <source>
        <strain evidence="12">Z-710</strain>
    </source>
</reference>
<dbReference type="GO" id="GO:0051539">
    <property type="term" value="F:4 iron, 4 sulfur cluster binding"/>
    <property type="evidence" value="ECO:0007669"/>
    <property type="project" value="UniProtKB-UniRule"/>
</dbReference>
<feature type="binding site" evidence="9">
    <location>
        <position position="41"/>
    </location>
    <ligand>
        <name>[4Fe-4S] cluster</name>
        <dbReference type="ChEBI" id="CHEBI:49883"/>
        <label>1</label>
        <note>4Fe-4S-S-AdoMet</note>
    </ligand>
</feature>
<comment type="function">
    <text evidence="9">Catalyzes activation of the choline trimethylamine-lyase CutC under anaerobic conditions by generation of an organic free radical on a glycine residue, via an homolytic cleavage of S-adenosyl-L-methionine (SAM).</text>
</comment>
<dbReference type="EC" id="1.97.1.-" evidence="9"/>
<evidence type="ECO:0000259" key="11">
    <source>
        <dbReference type="PROSITE" id="PS51918"/>
    </source>
</evidence>
<dbReference type="InterPro" id="IPR007197">
    <property type="entry name" value="rSAM"/>
</dbReference>
<dbReference type="SFLD" id="SFLDG01066">
    <property type="entry name" value="organic_radical-activating_enz"/>
    <property type="match status" value="1"/>
</dbReference>
<feature type="binding site" evidence="9">
    <location>
        <position position="63"/>
    </location>
    <ligand>
        <name>[4Fe-4S] cluster</name>
        <dbReference type="ChEBI" id="CHEBI:49883"/>
        <label>2</label>
    </ligand>
</feature>
<keyword evidence="6 9" id="KW-0408">Iron</keyword>
<evidence type="ECO:0000256" key="1">
    <source>
        <dbReference type="ARBA" id="ARBA00009777"/>
    </source>
</evidence>
<dbReference type="InterPro" id="IPR017896">
    <property type="entry name" value="4Fe4S_Fe-S-bd"/>
</dbReference>
<dbReference type="InterPro" id="IPR012839">
    <property type="entry name" value="Organic_radical_activase"/>
</dbReference>
<dbReference type="InterPro" id="IPR017900">
    <property type="entry name" value="4Fe4S_Fe_S_CS"/>
</dbReference>
<feature type="binding site" evidence="9">
    <location>
        <position position="269"/>
    </location>
    <ligand>
        <name>S-adenosyl-L-methionine</name>
        <dbReference type="ChEBI" id="CHEBI:59789"/>
    </ligand>
</feature>
<dbReference type="EMBL" id="CP159485">
    <property type="protein sequence ID" value="XCI28961.1"/>
    <property type="molecule type" value="Genomic_DNA"/>
</dbReference>
<keyword evidence="9" id="KW-0677">Repeat</keyword>
<evidence type="ECO:0000256" key="4">
    <source>
        <dbReference type="ARBA" id="ARBA00022723"/>
    </source>
</evidence>
<dbReference type="InterPro" id="IPR040074">
    <property type="entry name" value="BssD/PflA/YjjW"/>
</dbReference>
<dbReference type="InterPro" id="IPR001989">
    <property type="entry name" value="Radical_activat_CS"/>
</dbReference>
<feature type="binding site" evidence="9">
    <location>
        <position position="44"/>
    </location>
    <ligand>
        <name>[4Fe-4S] cluster</name>
        <dbReference type="ChEBI" id="CHEBI:49883"/>
        <label>1</label>
        <note>4Fe-4S-S-AdoMet</note>
    </ligand>
</feature>
<feature type="binding site" evidence="9">
    <location>
        <position position="144"/>
    </location>
    <ligand>
        <name>S-adenosyl-L-methionine</name>
        <dbReference type="ChEBI" id="CHEBI:59789"/>
    </ligand>
</feature>
<comment type="similarity">
    <text evidence="1 9">Belongs to the organic radical-activating enzymes family.</text>
</comment>
<feature type="binding site" evidence="9">
    <location>
        <position position="37"/>
    </location>
    <ligand>
        <name>[4Fe-4S] cluster</name>
        <dbReference type="ChEBI" id="CHEBI:49883"/>
        <label>1</label>
        <note>4Fe-4S-S-AdoMet</note>
    </ligand>
</feature>
<dbReference type="PROSITE" id="PS51379">
    <property type="entry name" value="4FE4S_FER_2"/>
    <property type="match status" value="2"/>
</dbReference>
<evidence type="ECO:0000256" key="5">
    <source>
        <dbReference type="ARBA" id="ARBA00023002"/>
    </source>
</evidence>
<dbReference type="PROSITE" id="PS51918">
    <property type="entry name" value="RADICAL_SAM"/>
    <property type="match status" value="1"/>
</dbReference>
<comment type="pathway">
    <text evidence="9">Amine and polyamine metabolism; choline degradation.</text>
</comment>
<name>A0AAU8HU98_9FIRM</name>
<dbReference type="SUPFAM" id="SSF54862">
    <property type="entry name" value="4Fe-4S ferredoxins"/>
    <property type="match status" value="1"/>
</dbReference>
<dbReference type="HAMAP" id="MF_02059">
    <property type="entry name" value="Activ_enz_CutD"/>
    <property type="match status" value="1"/>
</dbReference>
<dbReference type="InterPro" id="IPR034457">
    <property type="entry name" value="Organic_radical-activating"/>
</dbReference>
<evidence type="ECO:0000256" key="7">
    <source>
        <dbReference type="ARBA" id="ARBA00023014"/>
    </source>
</evidence>
<sequence>MHNNASTNQEKAWIFNTQKYNMYDGPGIRTLVFFKGCPLRCKWCSNPEGLEQKHQIMYKSDLCTNCGACVSACPVGIHSINNEGKHEINRNIDCIGCRKCMDSCIEDAISVVGEKKTVDELLEIIEEDEAFYTISGGGVTLGGGEALMQPEFAQKLLKTCKQEGINTAVETCGYTKPESIMEVAKFTDLFLYDLKHIDPDKHFQYTNVKNEVILENLKSLLNNGHNVKVRMPMLKGVNDSESEIQRVIDFLMPYRNHQNFKGIDLLPYHKMGVNKYNQLDMDYQIKGELALSEQELDKIESLISRYDFPVSIIRH</sequence>
<dbReference type="PIRSF" id="PIRSF000371">
    <property type="entry name" value="PFL_act_enz"/>
    <property type="match status" value="1"/>
</dbReference>
<evidence type="ECO:0000256" key="2">
    <source>
        <dbReference type="ARBA" id="ARBA00022485"/>
    </source>
</evidence>
<dbReference type="GO" id="GO:0016491">
    <property type="term" value="F:oxidoreductase activity"/>
    <property type="evidence" value="ECO:0007669"/>
    <property type="project" value="UniProtKB-UniRule"/>
</dbReference>
<keyword evidence="2 9" id="KW-0004">4Fe-4S</keyword>
<feature type="binding site" evidence="9">
    <location>
        <position position="104"/>
    </location>
    <ligand>
        <name>[4Fe-4S] cluster</name>
        <dbReference type="ChEBI" id="CHEBI:49883"/>
        <label>2</label>
    </ligand>
</feature>
<feature type="binding site" evidence="9">
    <location>
        <begin position="43"/>
        <end position="45"/>
    </location>
    <ligand>
        <name>S-adenosyl-L-methionine</name>
        <dbReference type="ChEBI" id="CHEBI:59789"/>
    </ligand>
</feature>
<keyword evidence="3 9" id="KW-0949">S-adenosyl-L-methionine</keyword>
<dbReference type="GO" id="GO:0042426">
    <property type="term" value="P:choline catabolic process"/>
    <property type="evidence" value="ECO:0007669"/>
    <property type="project" value="UniProtKB-UniRule"/>
</dbReference>
<feature type="domain" description="Radical SAM core" evidence="11">
    <location>
        <begin position="23"/>
        <end position="309"/>
    </location>
</feature>
<comment type="catalytic activity">
    <reaction evidence="8 9">
        <text>glycyl-[protein] + reduced [flavodoxin] + S-adenosyl-L-methionine = glycin-2-yl radical-[protein] + semiquinone [flavodoxin] + 5'-deoxyadenosine + L-methionine + H(+)</text>
        <dbReference type="Rhea" id="RHEA:61976"/>
        <dbReference type="Rhea" id="RHEA-COMP:10622"/>
        <dbReference type="Rhea" id="RHEA-COMP:14480"/>
        <dbReference type="Rhea" id="RHEA-COMP:15993"/>
        <dbReference type="Rhea" id="RHEA-COMP:15994"/>
        <dbReference type="ChEBI" id="CHEBI:15378"/>
        <dbReference type="ChEBI" id="CHEBI:17319"/>
        <dbReference type="ChEBI" id="CHEBI:29947"/>
        <dbReference type="ChEBI" id="CHEBI:32722"/>
        <dbReference type="ChEBI" id="CHEBI:57618"/>
        <dbReference type="ChEBI" id="CHEBI:57844"/>
        <dbReference type="ChEBI" id="CHEBI:59789"/>
        <dbReference type="ChEBI" id="CHEBI:140311"/>
    </reaction>
</comment>
<evidence type="ECO:0000256" key="9">
    <source>
        <dbReference type="HAMAP-Rule" id="MF_02059"/>
    </source>
</evidence>
<feature type="domain" description="4Fe-4S ferredoxin-type" evidence="10">
    <location>
        <begin position="84"/>
        <end position="114"/>
    </location>
</feature>
<evidence type="ECO:0000256" key="8">
    <source>
        <dbReference type="ARBA" id="ARBA00047365"/>
    </source>
</evidence>
<dbReference type="Gene3D" id="3.30.70.20">
    <property type="match status" value="1"/>
</dbReference>
<dbReference type="PANTHER" id="PTHR30352">
    <property type="entry name" value="PYRUVATE FORMATE-LYASE-ACTIVATING ENZYME"/>
    <property type="match status" value="1"/>
</dbReference>
<keyword evidence="4 9" id="KW-0479">Metal-binding</keyword>
<feature type="domain" description="4Fe-4S ferredoxin-type" evidence="10">
    <location>
        <begin position="54"/>
        <end position="83"/>
    </location>
</feature>
<feature type="binding site" evidence="9">
    <location>
        <position position="69"/>
    </location>
    <ligand>
        <name>[4Fe-4S] cluster</name>
        <dbReference type="ChEBI" id="CHEBI:49883"/>
        <label>2</label>
    </ligand>
</feature>